<dbReference type="Proteomes" id="UP000317778">
    <property type="component" value="Unassembled WGS sequence"/>
</dbReference>
<accession>A0A532UZ59</accession>
<dbReference type="AlphaFoldDB" id="A0A532UZ59"/>
<sequence>NPFKLSTDIYYSLAHSGLVNLKVYDVSGRPVKTLSSGIKASGHYAITWDGRDDLGRAVATGVYFIRMEAGNHTATRKLIRVR</sequence>
<feature type="domain" description="FlgD/Vpr Ig-like" evidence="1">
    <location>
        <begin position="17"/>
        <end position="71"/>
    </location>
</feature>
<dbReference type="InterPro" id="IPR025965">
    <property type="entry name" value="FlgD/Vpr_Ig-like"/>
</dbReference>
<evidence type="ECO:0000313" key="3">
    <source>
        <dbReference type="Proteomes" id="UP000317778"/>
    </source>
</evidence>
<gene>
    <name evidence="2" type="ORF">CEE36_09925</name>
</gene>
<organism evidence="2 3">
    <name type="scientific">candidate division TA06 bacterium B3_TA06</name>
    <dbReference type="NCBI Taxonomy" id="2012487"/>
    <lineage>
        <taxon>Bacteria</taxon>
        <taxon>Bacteria division TA06</taxon>
    </lineage>
</organism>
<reference evidence="2 3" key="1">
    <citation type="submission" date="2017-06" db="EMBL/GenBank/DDBJ databases">
        <title>Novel microbial phyla capable of carbon fixation and sulfur reduction in deep-sea sediments.</title>
        <authorList>
            <person name="Huang J."/>
            <person name="Baker B."/>
            <person name="Wang Y."/>
        </authorList>
    </citation>
    <scope>NUCLEOTIDE SEQUENCE [LARGE SCALE GENOMIC DNA]</scope>
    <source>
        <strain evidence="2">B3_TA06</strain>
    </source>
</reference>
<dbReference type="Gene3D" id="2.60.40.4070">
    <property type="match status" value="1"/>
</dbReference>
<comment type="caution">
    <text evidence="2">The sequence shown here is derived from an EMBL/GenBank/DDBJ whole genome shotgun (WGS) entry which is preliminary data.</text>
</comment>
<feature type="non-terminal residue" evidence="2">
    <location>
        <position position="1"/>
    </location>
</feature>
<evidence type="ECO:0000313" key="2">
    <source>
        <dbReference type="EMBL" id="TKJ40169.1"/>
    </source>
</evidence>
<dbReference type="Pfam" id="PF13860">
    <property type="entry name" value="FlgD_ig"/>
    <property type="match status" value="1"/>
</dbReference>
<dbReference type="EMBL" id="NJBO01000020">
    <property type="protein sequence ID" value="TKJ40169.1"/>
    <property type="molecule type" value="Genomic_DNA"/>
</dbReference>
<proteinExistence type="predicted"/>
<dbReference type="NCBIfam" id="TIGR04183">
    <property type="entry name" value="Por_Secre_tail"/>
    <property type="match status" value="1"/>
</dbReference>
<evidence type="ECO:0000259" key="1">
    <source>
        <dbReference type="Pfam" id="PF13860"/>
    </source>
</evidence>
<protein>
    <recommendedName>
        <fullName evidence="1">FlgD/Vpr Ig-like domain-containing protein</fullName>
    </recommendedName>
</protein>
<name>A0A532UZ59_UNCT6</name>
<dbReference type="InterPro" id="IPR026444">
    <property type="entry name" value="Secre_tail"/>
</dbReference>